<feature type="transmembrane region" description="Helical" evidence="1">
    <location>
        <begin position="351"/>
        <end position="369"/>
    </location>
</feature>
<evidence type="ECO:0000313" key="4">
    <source>
        <dbReference type="Proteomes" id="UP001500416"/>
    </source>
</evidence>
<dbReference type="EMBL" id="BAAABU010000001">
    <property type="protein sequence ID" value="GAA0210729.1"/>
    <property type="molecule type" value="Genomic_DNA"/>
</dbReference>
<reference evidence="4" key="1">
    <citation type="journal article" date="2019" name="Int. J. Syst. Evol. Microbiol.">
        <title>The Global Catalogue of Microorganisms (GCM) 10K type strain sequencing project: providing services to taxonomists for standard genome sequencing and annotation.</title>
        <authorList>
            <consortium name="The Broad Institute Genomics Platform"/>
            <consortium name="The Broad Institute Genome Sequencing Center for Infectious Disease"/>
            <person name="Wu L."/>
            <person name="Ma J."/>
        </authorList>
    </citation>
    <scope>NUCLEOTIDE SEQUENCE [LARGE SCALE GENOMIC DNA]</scope>
    <source>
        <strain evidence="4">JCM 3380</strain>
    </source>
</reference>
<feature type="domain" description="YdbS-like PH" evidence="2">
    <location>
        <begin position="399"/>
        <end position="476"/>
    </location>
</feature>
<dbReference type="PANTHER" id="PTHR34473:SF2">
    <property type="entry name" value="UPF0699 TRANSMEMBRANE PROTEIN YDBT"/>
    <property type="match status" value="1"/>
</dbReference>
<dbReference type="Proteomes" id="UP001500416">
    <property type="component" value="Unassembled WGS sequence"/>
</dbReference>
<dbReference type="PIRSF" id="PIRSF026631">
    <property type="entry name" value="UCP026631"/>
    <property type="match status" value="1"/>
</dbReference>
<feature type="domain" description="YdbS-like PH" evidence="2">
    <location>
        <begin position="61"/>
        <end position="137"/>
    </location>
</feature>
<feature type="transmembrane region" description="Helical" evidence="1">
    <location>
        <begin position="204"/>
        <end position="227"/>
    </location>
</feature>
<dbReference type="RefSeq" id="WP_343931969.1">
    <property type="nucleotide sequence ID" value="NZ_BAAABU010000001.1"/>
</dbReference>
<dbReference type="InterPro" id="IPR005182">
    <property type="entry name" value="YdbS-like_PH"/>
</dbReference>
<keyword evidence="1" id="KW-1133">Transmembrane helix</keyword>
<keyword evidence="1" id="KW-0472">Membrane</keyword>
<protein>
    <recommendedName>
        <fullName evidence="2">YdbS-like PH domain-containing protein</fullName>
    </recommendedName>
</protein>
<organism evidence="3 4">
    <name type="scientific">Saccharothrix mutabilis subsp. mutabilis</name>
    <dbReference type="NCBI Taxonomy" id="66855"/>
    <lineage>
        <taxon>Bacteria</taxon>
        <taxon>Bacillati</taxon>
        <taxon>Actinomycetota</taxon>
        <taxon>Actinomycetes</taxon>
        <taxon>Pseudonocardiales</taxon>
        <taxon>Pseudonocardiaceae</taxon>
        <taxon>Saccharothrix</taxon>
    </lineage>
</organism>
<name>A0ABP3CN00_9PSEU</name>
<comment type="caution">
    <text evidence="3">The sequence shown here is derived from an EMBL/GenBank/DDBJ whole genome shotgun (WGS) entry which is preliminary data.</text>
</comment>
<keyword evidence="4" id="KW-1185">Reference proteome</keyword>
<dbReference type="Pfam" id="PF03703">
    <property type="entry name" value="bPH_2"/>
    <property type="match status" value="2"/>
</dbReference>
<feature type="transmembrane region" description="Helical" evidence="1">
    <location>
        <begin position="159"/>
        <end position="178"/>
    </location>
</feature>
<sequence length="499" mass="52690">MTGWERLHPRLVLVGVSWVAGPLVAAVGVVLLDGVTPAAVITLASLVVTSLVVAGVVVLRWATTRYRVTAAGVEVRSGLVFRRVRTAAVDRIRGVDVTARPVHRVFGLATVEVSTAEGGLRLDGVTRARASALRDRLWPSGREEPLAVVDRAWLKYGPLTFWSVGGVGVALGGAYRALDAFGVEPYELGVVRGVYSYVAGLPGWVAVLGLVAAVVVPGACGSTAWFVETWWDFRLSRVGEAFRVRRGLLTTRSLTVDRARVRGVQVTEPLLLRLVGAARTNVIAVGVGTADDRSSAAGSALLPPAPVALAWRVASAVLGGGAVAPRRHPVSAPGRRPVALRRHPVSALRRRLGRVPLVVVPPVLVVAALGVLAPVFAYAALAVGVVASAAGVWLAFDAYRALGHGVAGDVVVMRSGTFARRTVVLRREGVVGWQLTRSPFQRRNDLATLTFATAAGVHAYRVRDVPLADALDLARWSLHPPAPAHAPAVRPHPPVRSST</sequence>
<evidence type="ECO:0000313" key="3">
    <source>
        <dbReference type="EMBL" id="GAA0210729.1"/>
    </source>
</evidence>
<gene>
    <name evidence="3" type="ORF">GCM10010492_05610</name>
</gene>
<proteinExistence type="predicted"/>
<feature type="transmembrane region" description="Helical" evidence="1">
    <location>
        <begin position="38"/>
        <end position="59"/>
    </location>
</feature>
<accession>A0ABP3CN00</accession>
<feature type="transmembrane region" description="Helical" evidence="1">
    <location>
        <begin position="375"/>
        <end position="396"/>
    </location>
</feature>
<dbReference type="InterPro" id="IPR014529">
    <property type="entry name" value="UCP026631"/>
</dbReference>
<keyword evidence="1" id="KW-0812">Transmembrane</keyword>
<evidence type="ECO:0000259" key="2">
    <source>
        <dbReference type="Pfam" id="PF03703"/>
    </source>
</evidence>
<evidence type="ECO:0000256" key="1">
    <source>
        <dbReference type="SAM" id="Phobius"/>
    </source>
</evidence>
<dbReference type="PANTHER" id="PTHR34473">
    <property type="entry name" value="UPF0699 TRANSMEMBRANE PROTEIN YDBS"/>
    <property type="match status" value="1"/>
</dbReference>
<feature type="transmembrane region" description="Helical" evidence="1">
    <location>
        <begin position="12"/>
        <end position="32"/>
    </location>
</feature>